<protein>
    <recommendedName>
        <fullName evidence="3">Transporter substrate-binding domain-containing protein</fullName>
    </recommendedName>
</protein>
<gene>
    <name evidence="1" type="ORF">E4L98_08720</name>
</gene>
<dbReference type="AlphaFoldDB" id="A0A4Y9SQ22"/>
<organism evidence="1 2">
    <name type="scientific">Duganella callida</name>
    <dbReference type="NCBI Taxonomy" id="2561932"/>
    <lineage>
        <taxon>Bacteria</taxon>
        <taxon>Pseudomonadati</taxon>
        <taxon>Pseudomonadota</taxon>
        <taxon>Betaproteobacteria</taxon>
        <taxon>Burkholderiales</taxon>
        <taxon>Oxalobacteraceae</taxon>
        <taxon>Telluria group</taxon>
        <taxon>Duganella</taxon>
    </lineage>
</organism>
<dbReference type="Proteomes" id="UP000297729">
    <property type="component" value="Unassembled WGS sequence"/>
</dbReference>
<comment type="caution">
    <text evidence="1">The sequence shown here is derived from an EMBL/GenBank/DDBJ whole genome shotgun (WGS) entry which is preliminary data.</text>
</comment>
<evidence type="ECO:0000313" key="2">
    <source>
        <dbReference type="Proteomes" id="UP000297729"/>
    </source>
</evidence>
<proteinExistence type="predicted"/>
<keyword evidence="2" id="KW-1185">Reference proteome</keyword>
<evidence type="ECO:0000313" key="1">
    <source>
        <dbReference type="EMBL" id="TFW26023.1"/>
    </source>
</evidence>
<name>A0A4Y9SQ22_9BURK</name>
<accession>A0A4Y9SQ22</accession>
<dbReference type="OrthoDB" id="547680at2"/>
<reference evidence="1 2" key="1">
    <citation type="submission" date="2019-03" db="EMBL/GenBank/DDBJ databases">
        <title>Draft Genome Sequence of Duganella callidus sp. nov., a Novel Duganella Species Isolated from Cultivated Soil.</title>
        <authorList>
            <person name="Raths R."/>
            <person name="Peta V."/>
            <person name="Bucking H."/>
        </authorList>
    </citation>
    <scope>NUCLEOTIDE SEQUENCE [LARGE SCALE GENOMIC DNA]</scope>
    <source>
        <strain evidence="1 2">DN04</strain>
    </source>
</reference>
<dbReference type="EMBL" id="SPVG01000083">
    <property type="protein sequence ID" value="TFW26023.1"/>
    <property type="molecule type" value="Genomic_DNA"/>
</dbReference>
<evidence type="ECO:0008006" key="3">
    <source>
        <dbReference type="Google" id="ProtNLM"/>
    </source>
</evidence>
<dbReference type="SUPFAM" id="SSF53850">
    <property type="entry name" value="Periplasmic binding protein-like II"/>
    <property type="match status" value="1"/>
</dbReference>
<sequence length="277" mass="31276">MLALLGWLGKACALDVYTIDMNSSKSSYAESHVLNLLHAALDASSARYGPYQLHVAQVRMERDRLLLEMLKGDMVNLSGQVTSIEWEQKLIPIRIPIDKGITCYRIGLIDGRNQAEFSAIRTLAQLKRVPLGSGRQWSSTMTYRQAGFNVVEGTVGMHSMLAAGRFRFFPRAIDEAFHERDASLAFFPTVAVESSLALYVPLPRYFFIGGGQQRLAQRLEYGLQRLIADGGYDRIFHAAYDELIEKAGLRKRRIFRIDNPLLSPQTPLSNKAYWYVP</sequence>